<keyword evidence="6" id="KW-0969">Cilium</keyword>
<gene>
    <name evidence="6" type="ORF">G6M86_14995</name>
</gene>
<evidence type="ECO:0000313" key="7">
    <source>
        <dbReference type="Proteomes" id="UP000663946"/>
    </source>
</evidence>
<keyword evidence="6" id="KW-0282">Flagellum</keyword>
<evidence type="ECO:0000259" key="4">
    <source>
        <dbReference type="Pfam" id="PF00669"/>
    </source>
</evidence>
<organism evidence="6 7">
    <name type="scientific">Agrobacterium tumefaciens</name>
    <dbReference type="NCBI Taxonomy" id="358"/>
    <lineage>
        <taxon>Bacteria</taxon>
        <taxon>Pseudomonadati</taxon>
        <taxon>Pseudomonadota</taxon>
        <taxon>Alphaproteobacteria</taxon>
        <taxon>Hyphomicrobiales</taxon>
        <taxon>Rhizobiaceae</taxon>
        <taxon>Rhizobium/Agrobacterium group</taxon>
        <taxon>Agrobacterium</taxon>
        <taxon>Agrobacterium tumefaciens complex</taxon>
    </lineage>
</organism>
<dbReference type="Pfam" id="PF00669">
    <property type="entry name" value="Flagellin_N"/>
    <property type="match status" value="1"/>
</dbReference>
<feature type="domain" description="Flagellin C-terminal" evidence="5">
    <location>
        <begin position="529"/>
        <end position="613"/>
    </location>
</feature>
<comment type="function">
    <text evidence="3">Flagellin is the subunit protein which polymerizes to form the filaments of bacterial flagella.</text>
</comment>
<comment type="subcellular location">
    <subcellularLocation>
        <location evidence="3">Secreted</location>
    </subcellularLocation>
    <subcellularLocation>
        <location evidence="3">Bacterial flagellum</location>
    </subcellularLocation>
</comment>
<comment type="similarity">
    <text evidence="1 3">Belongs to the bacterial flagellin family.</text>
</comment>
<dbReference type="GO" id="GO:0005198">
    <property type="term" value="F:structural molecule activity"/>
    <property type="evidence" value="ECO:0007669"/>
    <property type="project" value="UniProtKB-UniRule"/>
</dbReference>
<dbReference type="InterPro" id="IPR046358">
    <property type="entry name" value="Flagellin_C"/>
</dbReference>
<keyword evidence="3" id="KW-0964">Secreted</keyword>
<dbReference type="Proteomes" id="UP000663946">
    <property type="component" value="Chromosome 2"/>
</dbReference>
<sequence>MASILTNSAAISALQTLRSISSSLESSQKAVSSGLRVVTASDNAAYWSISTTMRSDNGALSAVQDTLGLGAAKVDVAYAGIDSVIAVLDKFKSKLVAATDEGVDKTKIQTELDQLKKQIVSTAESASFSGQNWLNTNIIDIYDSALNRSSVASSFVRSASDVSVKTIGIDLSKISLFNSTGGGLLQADARDIKTIGGLRSLISTSNPEAIVSDYTAYDGVDGSSGYMVPRYELGSAGTVFLKFPAATPLDFNQPGAEISFTIILDKEASNPDGHAGPTGNIQELPGPYYGGYPATVTITKADVDAYNVGLGGIVSTNTQFAGVLNAKLVSLGASASANRLTGSPPIHDPEAIAITTLQQHGYGSYVEISAVNSVGVSTGGLQPDLDFGFRGSGVALNFEPFIVHRDGKDEAGIDVSFTFSVNGSSPVSYSFNRHYVNEVLNRDDGKVSSPEDMATLMQALLGTNWPDLIIQADAGSVVIKSNPDVDRQWGAGTRINFDNIRVSNEPRSTLNLLDLDIVKNHDLIDTYITYIENVTANSIDGAAVLGAIQTRIDLQAGFAASLSDSISRGIGRLVDADMNEESIRLKALQTQQQLGVQSLQIANSRSETILDLFR</sequence>
<dbReference type="GO" id="GO:0009288">
    <property type="term" value="C:bacterial-type flagellum"/>
    <property type="evidence" value="ECO:0007669"/>
    <property type="project" value="UniProtKB-SubCell"/>
</dbReference>
<dbReference type="PANTHER" id="PTHR42792:SF2">
    <property type="entry name" value="FLAGELLIN"/>
    <property type="match status" value="1"/>
</dbReference>
<protein>
    <recommendedName>
        <fullName evidence="3">Flagellin</fullName>
    </recommendedName>
</protein>
<evidence type="ECO:0000256" key="3">
    <source>
        <dbReference type="RuleBase" id="RU362073"/>
    </source>
</evidence>
<dbReference type="AlphaFoldDB" id="A0AAJ4TB32"/>
<keyword evidence="2 3" id="KW-0975">Bacterial flagellum</keyword>
<dbReference type="PANTHER" id="PTHR42792">
    <property type="entry name" value="FLAGELLIN"/>
    <property type="match status" value="1"/>
</dbReference>
<accession>A0AAJ4TB32</accession>
<dbReference type="Gene3D" id="1.20.1330.10">
    <property type="entry name" value="f41 fragment of flagellin, N-terminal domain"/>
    <property type="match status" value="2"/>
</dbReference>
<evidence type="ECO:0000256" key="2">
    <source>
        <dbReference type="ARBA" id="ARBA00023143"/>
    </source>
</evidence>
<dbReference type="Pfam" id="PF00700">
    <property type="entry name" value="Flagellin_C"/>
    <property type="match status" value="1"/>
</dbReference>
<dbReference type="InterPro" id="IPR001029">
    <property type="entry name" value="Flagellin_N"/>
</dbReference>
<dbReference type="GO" id="GO:0005576">
    <property type="term" value="C:extracellular region"/>
    <property type="evidence" value="ECO:0007669"/>
    <property type="project" value="UniProtKB-SubCell"/>
</dbReference>
<name>A0AAJ4TB32_AGRTU</name>
<evidence type="ECO:0000313" key="6">
    <source>
        <dbReference type="EMBL" id="QTG14624.1"/>
    </source>
</evidence>
<dbReference type="InterPro" id="IPR001492">
    <property type="entry name" value="Flagellin"/>
</dbReference>
<proteinExistence type="inferred from homology"/>
<evidence type="ECO:0000259" key="5">
    <source>
        <dbReference type="Pfam" id="PF00700"/>
    </source>
</evidence>
<dbReference type="EMBL" id="CP049217">
    <property type="protein sequence ID" value="QTG14624.1"/>
    <property type="molecule type" value="Genomic_DNA"/>
</dbReference>
<dbReference type="SUPFAM" id="SSF64518">
    <property type="entry name" value="Phase 1 flagellin"/>
    <property type="match status" value="1"/>
</dbReference>
<reference evidence="6" key="1">
    <citation type="submission" date="2020-02" db="EMBL/GenBank/DDBJ databases">
        <title>Unexpected conservation and global transmission of agrobacterial virulence plasmids.</title>
        <authorList>
            <person name="Weisberg A.J."/>
            <person name="Davis E.W. II"/>
            <person name="Tabima J.R."/>
            <person name="Belcher M.S."/>
            <person name="Miller M."/>
            <person name="Kuo C.-H."/>
            <person name="Loper J.E."/>
            <person name="Grunwald N.J."/>
            <person name="Putnam M.L."/>
            <person name="Chang J.H."/>
        </authorList>
    </citation>
    <scope>NUCLEOTIDE SEQUENCE</scope>
    <source>
        <strain evidence="6">Q15/94</strain>
    </source>
</reference>
<feature type="domain" description="Flagellin N-terminal" evidence="4">
    <location>
        <begin position="4"/>
        <end position="136"/>
    </location>
</feature>
<evidence type="ECO:0000256" key="1">
    <source>
        <dbReference type="ARBA" id="ARBA00005709"/>
    </source>
</evidence>
<keyword evidence="6" id="KW-0966">Cell projection</keyword>